<sequence>MKFGILTLAFYGNSTLERMLANTGGLVDKIYLSHSPVPWNKYNTHARENFISDFDSDKISTFPFADKIHFLEGIWESEESQREQALQQARLDGIDYLIIQDADEFYLEEDFNKNLQGIRQNPNYPAYTCPWLKFWKNTGFVMQARKHNGKSKQTVTACPNFAVNVNYPGIHFCSKRLVNESENSFMLEGLCLHLCWVLTNDEVFRKISTWGHSHEFDYQKWFKHKWLSWKVDTRYIGLFKRSDYLRAVPFKGALPKELDNFELPKQEYRRLNMLEKLDCWRLDMKSLIQIELSERKKKLF</sequence>
<dbReference type="SUPFAM" id="SSF53448">
    <property type="entry name" value="Nucleotide-diphospho-sugar transferases"/>
    <property type="match status" value="1"/>
</dbReference>
<gene>
    <name evidence="2" type="ORF">ESW18_05985</name>
    <name evidence="1" type="ORF">LV84_01930</name>
</gene>
<dbReference type="Proteomes" id="UP000249115">
    <property type="component" value="Unassembled WGS sequence"/>
</dbReference>
<dbReference type="EMBL" id="QKZU01000006">
    <property type="protein sequence ID" value="PZX57801.1"/>
    <property type="molecule type" value="Genomic_DNA"/>
</dbReference>
<name>A0A2W7RCH7_9BACT</name>
<keyword evidence="4" id="KW-1185">Reference proteome</keyword>
<dbReference type="RefSeq" id="WP_086498312.1">
    <property type="nucleotide sequence ID" value="NZ_MSSV01000002.1"/>
</dbReference>
<evidence type="ECO:0000313" key="4">
    <source>
        <dbReference type="Proteomes" id="UP000321927"/>
    </source>
</evidence>
<protein>
    <recommendedName>
        <fullName evidence="5">Glycosyl transferase family 2</fullName>
    </recommendedName>
</protein>
<reference evidence="2 4" key="2">
    <citation type="submission" date="2019-08" db="EMBL/GenBank/DDBJ databases">
        <title>Genome of Algoriphagus ratkowskyi IC026.</title>
        <authorList>
            <person name="Bowman J.P."/>
        </authorList>
    </citation>
    <scope>NUCLEOTIDE SEQUENCE [LARGE SCALE GENOMIC DNA]</scope>
    <source>
        <strain evidence="2 4">IC026</strain>
    </source>
</reference>
<dbReference type="AlphaFoldDB" id="A0A2W7RCH7"/>
<dbReference type="InterPro" id="IPR029044">
    <property type="entry name" value="Nucleotide-diphossugar_trans"/>
</dbReference>
<proteinExistence type="predicted"/>
<accession>A0A2W7RCH7</accession>
<reference evidence="1 3" key="1">
    <citation type="submission" date="2018-06" db="EMBL/GenBank/DDBJ databases">
        <title>Genomic Encyclopedia of Archaeal and Bacterial Type Strains, Phase II (KMG-II): from individual species to whole genera.</title>
        <authorList>
            <person name="Goeker M."/>
        </authorList>
    </citation>
    <scope>NUCLEOTIDE SEQUENCE [LARGE SCALE GENOMIC DNA]</scope>
    <source>
        <strain evidence="1 3">DSM 22686</strain>
    </source>
</reference>
<evidence type="ECO:0000313" key="2">
    <source>
        <dbReference type="EMBL" id="TXD79065.1"/>
    </source>
</evidence>
<dbReference type="EMBL" id="VORV01000003">
    <property type="protein sequence ID" value="TXD79065.1"/>
    <property type="molecule type" value="Genomic_DNA"/>
</dbReference>
<comment type="caution">
    <text evidence="1">The sequence shown here is derived from an EMBL/GenBank/DDBJ whole genome shotgun (WGS) entry which is preliminary data.</text>
</comment>
<evidence type="ECO:0000313" key="1">
    <source>
        <dbReference type="EMBL" id="PZX57801.1"/>
    </source>
</evidence>
<dbReference type="Proteomes" id="UP000321927">
    <property type="component" value="Unassembled WGS sequence"/>
</dbReference>
<dbReference type="OrthoDB" id="745987at2"/>
<evidence type="ECO:0000313" key="3">
    <source>
        <dbReference type="Proteomes" id="UP000249115"/>
    </source>
</evidence>
<organism evidence="1 3">
    <name type="scientific">Algoriphagus ratkowskyi</name>
    <dbReference type="NCBI Taxonomy" id="57028"/>
    <lineage>
        <taxon>Bacteria</taxon>
        <taxon>Pseudomonadati</taxon>
        <taxon>Bacteroidota</taxon>
        <taxon>Cytophagia</taxon>
        <taxon>Cytophagales</taxon>
        <taxon>Cyclobacteriaceae</taxon>
        <taxon>Algoriphagus</taxon>
    </lineage>
</organism>
<evidence type="ECO:0008006" key="5">
    <source>
        <dbReference type="Google" id="ProtNLM"/>
    </source>
</evidence>